<sequence length="290" mass="32482">MKKLKQIITQLQSISTDALGKPDDLLWQYLFYSPKMPLRLGQEQLLQSAEKISLKVNNEYFGQEELTFHTFRWGKGTRKLLLTHGWGSKAADFSEFITALNKIDNLEIIAFDAPGNGSSEGDLSSLPLYVQAVKAVVQQYGKPDVLVGHSLGAMANVIALREMQISPTLLISLTPLIKLKENFDASMDAVNIAQTSKIAFFESLTKMFNVPASYFSLGNWHDAGLQLNHRLMYDSNDQISPYLYLKAFLDNHPSVKAHNYEDVGHEKILKSTVVIEDVVEAVNSAFEIQL</sequence>
<gene>
    <name evidence="2" type="ORF">EZ444_13510</name>
</gene>
<feature type="domain" description="AB hydrolase-1" evidence="1">
    <location>
        <begin position="80"/>
        <end position="164"/>
    </location>
</feature>
<evidence type="ECO:0000313" key="2">
    <source>
        <dbReference type="EMBL" id="TCC96061.1"/>
    </source>
</evidence>
<name>A0A4R0N7J0_9SPHI</name>
<keyword evidence="2" id="KW-0378">Hydrolase</keyword>
<protein>
    <submittedName>
        <fullName evidence="2">Alpha/beta hydrolase</fullName>
    </submittedName>
</protein>
<comment type="caution">
    <text evidence="2">The sequence shown here is derived from an EMBL/GenBank/DDBJ whole genome shotgun (WGS) entry which is preliminary data.</text>
</comment>
<evidence type="ECO:0000313" key="3">
    <source>
        <dbReference type="Proteomes" id="UP000291117"/>
    </source>
</evidence>
<dbReference type="GO" id="GO:0016787">
    <property type="term" value="F:hydrolase activity"/>
    <property type="evidence" value="ECO:0007669"/>
    <property type="project" value="UniProtKB-KW"/>
</dbReference>
<accession>A0A4R0N7J0</accession>
<dbReference type="EMBL" id="SJSM01000007">
    <property type="protein sequence ID" value="TCC96061.1"/>
    <property type="molecule type" value="Genomic_DNA"/>
</dbReference>
<dbReference type="OrthoDB" id="1490177at2"/>
<dbReference type="Gene3D" id="3.40.50.1820">
    <property type="entry name" value="alpha/beta hydrolase"/>
    <property type="match status" value="1"/>
</dbReference>
<organism evidence="2 3">
    <name type="scientific">Pedobacter hiemivivus</name>
    <dbReference type="NCBI Taxonomy" id="2530454"/>
    <lineage>
        <taxon>Bacteria</taxon>
        <taxon>Pseudomonadati</taxon>
        <taxon>Bacteroidota</taxon>
        <taxon>Sphingobacteriia</taxon>
        <taxon>Sphingobacteriales</taxon>
        <taxon>Sphingobacteriaceae</taxon>
        <taxon>Pedobacter</taxon>
    </lineage>
</organism>
<dbReference type="SUPFAM" id="SSF53474">
    <property type="entry name" value="alpha/beta-Hydrolases"/>
    <property type="match status" value="1"/>
</dbReference>
<dbReference type="RefSeq" id="WP_131609668.1">
    <property type="nucleotide sequence ID" value="NZ_SJSM01000007.1"/>
</dbReference>
<dbReference type="InterPro" id="IPR000073">
    <property type="entry name" value="AB_hydrolase_1"/>
</dbReference>
<dbReference type="Proteomes" id="UP000291117">
    <property type="component" value="Unassembled WGS sequence"/>
</dbReference>
<keyword evidence="3" id="KW-1185">Reference proteome</keyword>
<dbReference type="InterPro" id="IPR029058">
    <property type="entry name" value="AB_hydrolase_fold"/>
</dbReference>
<dbReference type="AlphaFoldDB" id="A0A4R0N7J0"/>
<reference evidence="2 3" key="1">
    <citation type="submission" date="2019-02" db="EMBL/GenBank/DDBJ databases">
        <title>Pedobacter sp. RP-3-8 sp. nov., isolated from Arctic soil.</title>
        <authorList>
            <person name="Dahal R.H."/>
        </authorList>
    </citation>
    <scope>NUCLEOTIDE SEQUENCE [LARGE SCALE GENOMIC DNA]</scope>
    <source>
        <strain evidence="2 3">RP-3-8</strain>
    </source>
</reference>
<proteinExistence type="predicted"/>
<evidence type="ECO:0000259" key="1">
    <source>
        <dbReference type="Pfam" id="PF12697"/>
    </source>
</evidence>
<dbReference type="Pfam" id="PF12697">
    <property type="entry name" value="Abhydrolase_6"/>
    <property type="match status" value="1"/>
</dbReference>